<dbReference type="KEGG" id="pacs:FAZ98_33890"/>
<dbReference type="RefSeq" id="WP_158958367.1">
    <property type="nucleotide sequence ID" value="NZ_CP046916.1"/>
</dbReference>
<dbReference type="EMBL" id="CP046916">
    <property type="protein sequence ID" value="QGZ66738.1"/>
    <property type="molecule type" value="Genomic_DNA"/>
</dbReference>
<dbReference type="OrthoDB" id="9111362at2"/>
<proteinExistence type="predicted"/>
<reference evidence="2 3" key="1">
    <citation type="submission" date="2019-12" db="EMBL/GenBank/DDBJ databases">
        <title>Paraburkholderia acidiphila 7Q-K02 sp. nov and Paraburkholderia acidisoli DHF22 sp. nov., two strains isolated from forest soil.</title>
        <authorList>
            <person name="Gao Z."/>
            <person name="Qiu L."/>
        </authorList>
    </citation>
    <scope>NUCLEOTIDE SEQUENCE [LARGE SCALE GENOMIC DNA]</scope>
    <source>
        <strain evidence="2 3">DHF22</strain>
    </source>
</reference>
<evidence type="ECO:0000256" key="1">
    <source>
        <dbReference type="SAM" id="MobiDB-lite"/>
    </source>
</evidence>
<evidence type="ECO:0000313" key="3">
    <source>
        <dbReference type="Proteomes" id="UP000433577"/>
    </source>
</evidence>
<dbReference type="Proteomes" id="UP000433577">
    <property type="component" value="Chromosome 4"/>
</dbReference>
<dbReference type="AlphaFoldDB" id="A0A7Z2GRS3"/>
<protein>
    <submittedName>
        <fullName evidence="2">Uncharacterized protein</fullName>
    </submittedName>
</protein>
<evidence type="ECO:0000313" key="2">
    <source>
        <dbReference type="EMBL" id="QGZ66738.1"/>
    </source>
</evidence>
<accession>A0A7Z2GRS3</accession>
<gene>
    <name evidence="2" type="ORF">FAZ98_33890</name>
</gene>
<keyword evidence="3" id="KW-1185">Reference proteome</keyword>
<organism evidence="2 3">
    <name type="scientific">Paraburkholderia acidisoli</name>
    <dbReference type="NCBI Taxonomy" id="2571748"/>
    <lineage>
        <taxon>Bacteria</taxon>
        <taxon>Pseudomonadati</taxon>
        <taxon>Pseudomonadota</taxon>
        <taxon>Betaproteobacteria</taxon>
        <taxon>Burkholderiales</taxon>
        <taxon>Burkholderiaceae</taxon>
        <taxon>Paraburkholderia</taxon>
    </lineage>
</organism>
<sequence length="216" mass="24527">MSGNEPGVIDAFNDYMRETAADNGVTYQPFAFGSGDRDLADYLLSSESRYVLVEFKDSEDDLNSERKKPKRLKLCKALEHEPSIAKLHDRCHFISWADDRLWLNIYRHEVCNCKRMGKECGLAKKEPNKDERIGADTFAQSFFAKISTRGVEFATLRSYVDWVIKQQGGQEDVSLVMRDKGVATIKRVGLDELHRALQQTPPPSPPVASKHPNVKH</sequence>
<name>A0A7Z2GRS3_9BURK</name>
<feature type="region of interest" description="Disordered" evidence="1">
    <location>
        <begin position="197"/>
        <end position="216"/>
    </location>
</feature>